<proteinExistence type="predicted"/>
<evidence type="ECO:0000313" key="2">
    <source>
        <dbReference type="Proteomes" id="UP000054928"/>
    </source>
</evidence>
<dbReference type="GeneID" id="36397911"/>
<reference evidence="2" key="1">
    <citation type="submission" date="2014-09" db="EMBL/GenBank/DDBJ databases">
        <authorList>
            <person name="Sharma Rahul"/>
            <person name="Thines Marco"/>
        </authorList>
    </citation>
    <scope>NUCLEOTIDE SEQUENCE [LARGE SCALE GENOMIC DNA]</scope>
</reference>
<dbReference type="Proteomes" id="UP000054928">
    <property type="component" value="Unassembled WGS sequence"/>
</dbReference>
<dbReference type="RefSeq" id="XP_024582824.1">
    <property type="nucleotide sequence ID" value="XM_024717313.1"/>
</dbReference>
<organism evidence="1 2">
    <name type="scientific">Plasmopara halstedii</name>
    <name type="common">Downy mildew of sunflower</name>
    <dbReference type="NCBI Taxonomy" id="4781"/>
    <lineage>
        <taxon>Eukaryota</taxon>
        <taxon>Sar</taxon>
        <taxon>Stramenopiles</taxon>
        <taxon>Oomycota</taxon>
        <taxon>Peronosporomycetes</taxon>
        <taxon>Peronosporales</taxon>
        <taxon>Peronosporaceae</taxon>
        <taxon>Plasmopara</taxon>
    </lineage>
</organism>
<dbReference type="AlphaFoldDB" id="A0A0P1AXA8"/>
<name>A0A0P1AXA8_PLAHL</name>
<accession>A0A0P1AXA8</accession>
<dbReference type="EMBL" id="CCYD01002047">
    <property type="protein sequence ID" value="CEG46455.1"/>
    <property type="molecule type" value="Genomic_DNA"/>
</dbReference>
<sequence>MVPHLPSCPGNIMQFSFPEQLGAVPAAVSLATLSEVASPPLMDVTTPPHSTFHFHSKQSYRVVISTLTSAPRVDKPVVIYPVVISIEKTSVPPDRWSLSVLVIFTPSFIAKYRRQE</sequence>
<keyword evidence="2" id="KW-1185">Reference proteome</keyword>
<protein>
    <submittedName>
        <fullName evidence="1">Uncharacterized protein</fullName>
    </submittedName>
</protein>
<evidence type="ECO:0000313" key="1">
    <source>
        <dbReference type="EMBL" id="CEG46455.1"/>
    </source>
</evidence>